<dbReference type="InterPro" id="IPR014710">
    <property type="entry name" value="RmlC-like_jellyroll"/>
</dbReference>
<sequence>MHEQLNEYIRKKISISDENLQMVNQFFKPLELKKNEFLLHTGETCQRTYFVLEGCLRIFFINEAGQDATRYLAFENQFATGLVSFITEQPSFEYVQAVAASKILYISRYDFYALLKVVPEWERFYRSYLEFAYVLNTTRLMSFLTLDATERYKRLLDESPEIFKRLPNKLVASYLNMSQETLSRVKSKR</sequence>
<dbReference type="PROSITE" id="PS50042">
    <property type="entry name" value="CNMP_BINDING_3"/>
    <property type="match status" value="1"/>
</dbReference>
<dbReference type="SUPFAM" id="SSF51206">
    <property type="entry name" value="cAMP-binding domain-like"/>
    <property type="match status" value="1"/>
</dbReference>
<protein>
    <submittedName>
        <fullName evidence="2">Crp/Fnr family transcriptional regulator</fullName>
    </submittedName>
</protein>
<organism evidence="2 3">
    <name type="scientific">Pedobacter ureilyticus</name>
    <dbReference type="NCBI Taxonomy" id="1393051"/>
    <lineage>
        <taxon>Bacteria</taxon>
        <taxon>Pseudomonadati</taxon>
        <taxon>Bacteroidota</taxon>
        <taxon>Sphingobacteriia</taxon>
        <taxon>Sphingobacteriales</taxon>
        <taxon>Sphingobacteriaceae</taxon>
        <taxon>Pedobacter</taxon>
    </lineage>
</organism>
<evidence type="ECO:0000259" key="1">
    <source>
        <dbReference type="PROSITE" id="PS50042"/>
    </source>
</evidence>
<evidence type="ECO:0000313" key="2">
    <source>
        <dbReference type="EMBL" id="MFN0256350.1"/>
    </source>
</evidence>
<name>A0ABW9J8A4_9SPHI</name>
<feature type="domain" description="Cyclic nucleotide-binding" evidence="1">
    <location>
        <begin position="14"/>
        <end position="115"/>
    </location>
</feature>
<comment type="caution">
    <text evidence="2">The sequence shown here is derived from an EMBL/GenBank/DDBJ whole genome shotgun (WGS) entry which is preliminary data.</text>
</comment>
<proteinExistence type="predicted"/>
<dbReference type="Proteomes" id="UP001517247">
    <property type="component" value="Unassembled WGS sequence"/>
</dbReference>
<reference evidence="2 3" key="1">
    <citation type="submission" date="2024-12" db="EMBL/GenBank/DDBJ databases">
        <authorList>
            <person name="Hu S."/>
        </authorList>
    </citation>
    <scope>NUCLEOTIDE SEQUENCE [LARGE SCALE GENOMIC DNA]</scope>
    <source>
        <strain evidence="2 3">THG-T11</strain>
    </source>
</reference>
<evidence type="ECO:0000313" key="3">
    <source>
        <dbReference type="Proteomes" id="UP001517247"/>
    </source>
</evidence>
<accession>A0ABW9J8A4</accession>
<dbReference type="EMBL" id="SSHJ02000007">
    <property type="protein sequence ID" value="MFN0256350.1"/>
    <property type="molecule type" value="Genomic_DNA"/>
</dbReference>
<dbReference type="Pfam" id="PF00027">
    <property type="entry name" value="cNMP_binding"/>
    <property type="match status" value="1"/>
</dbReference>
<dbReference type="InterPro" id="IPR018490">
    <property type="entry name" value="cNMP-bd_dom_sf"/>
</dbReference>
<dbReference type="RefSeq" id="WP_138723464.1">
    <property type="nucleotide sequence ID" value="NZ_SSHJ02000007.1"/>
</dbReference>
<dbReference type="Gene3D" id="2.60.120.10">
    <property type="entry name" value="Jelly Rolls"/>
    <property type="match status" value="1"/>
</dbReference>
<gene>
    <name evidence="2" type="ORF">E6A44_012245</name>
</gene>
<dbReference type="InterPro" id="IPR000595">
    <property type="entry name" value="cNMP-bd_dom"/>
</dbReference>
<dbReference type="CDD" id="cd00038">
    <property type="entry name" value="CAP_ED"/>
    <property type="match status" value="1"/>
</dbReference>
<keyword evidence="3" id="KW-1185">Reference proteome</keyword>